<organism evidence="4 5">
    <name type="scientific">Candidatus Nitrosymbiomonas proteolyticus</name>
    <dbReference type="NCBI Taxonomy" id="2608984"/>
    <lineage>
        <taxon>Bacteria</taxon>
        <taxon>Bacillati</taxon>
        <taxon>Armatimonadota</taxon>
        <taxon>Armatimonadota incertae sedis</taxon>
        <taxon>Candidatus Nitrosymbiomonas</taxon>
    </lineage>
</organism>
<dbReference type="EMBL" id="AP021858">
    <property type="protein sequence ID" value="BBO23492.1"/>
    <property type="molecule type" value="Genomic_DNA"/>
</dbReference>
<dbReference type="PANTHER" id="PTHR43818:SF11">
    <property type="entry name" value="BCDNA.GH03377"/>
    <property type="match status" value="1"/>
</dbReference>
<dbReference type="Pfam" id="PF01408">
    <property type="entry name" value="GFO_IDH_MocA"/>
    <property type="match status" value="1"/>
</dbReference>
<dbReference type="GO" id="GO:0000166">
    <property type="term" value="F:nucleotide binding"/>
    <property type="evidence" value="ECO:0007669"/>
    <property type="project" value="InterPro"/>
</dbReference>
<evidence type="ECO:0000256" key="1">
    <source>
        <dbReference type="ARBA" id="ARBA00023002"/>
    </source>
</evidence>
<keyword evidence="1" id="KW-0560">Oxidoreductase</keyword>
<dbReference type="InterPro" id="IPR036291">
    <property type="entry name" value="NAD(P)-bd_dom_sf"/>
</dbReference>
<reference evidence="4" key="1">
    <citation type="journal article" name="DNA Res.">
        <title>The physiological potential of anammox bacteria as revealed by their core genome structure.</title>
        <authorList>
            <person name="Okubo T."/>
            <person name="Toyoda A."/>
            <person name="Fukuhara K."/>
            <person name="Uchiyama I."/>
            <person name="Harigaya Y."/>
            <person name="Kuroiwa M."/>
            <person name="Suzuki T."/>
            <person name="Murakami Y."/>
            <person name="Suwa Y."/>
            <person name="Takami H."/>
        </authorList>
    </citation>
    <scope>NUCLEOTIDE SEQUENCE</scope>
    <source>
        <strain evidence="4">317325-2</strain>
    </source>
</reference>
<gene>
    <name evidence="4" type="ORF">NPRO_10870</name>
</gene>
<dbReference type="InterPro" id="IPR055170">
    <property type="entry name" value="GFO_IDH_MocA-like_dom"/>
</dbReference>
<feature type="domain" description="GFO/IDH/MocA-like oxidoreductase" evidence="3">
    <location>
        <begin position="129"/>
        <end position="248"/>
    </location>
</feature>
<protein>
    <submittedName>
        <fullName evidence="4">Gfo/Idh/MocA family oxidoreductase</fullName>
    </submittedName>
</protein>
<dbReference type="Proteomes" id="UP000662873">
    <property type="component" value="Chromosome"/>
</dbReference>
<evidence type="ECO:0000313" key="4">
    <source>
        <dbReference type="EMBL" id="BBO23492.1"/>
    </source>
</evidence>
<name>A0A809RUM4_9BACT</name>
<evidence type="ECO:0000313" key="5">
    <source>
        <dbReference type="Proteomes" id="UP000662873"/>
    </source>
</evidence>
<dbReference type="InterPro" id="IPR050463">
    <property type="entry name" value="Gfo/Idh/MocA_oxidrdct_glycsds"/>
</dbReference>
<evidence type="ECO:0000259" key="2">
    <source>
        <dbReference type="Pfam" id="PF01408"/>
    </source>
</evidence>
<dbReference type="GO" id="GO:0016491">
    <property type="term" value="F:oxidoreductase activity"/>
    <property type="evidence" value="ECO:0007669"/>
    <property type="project" value="UniProtKB-KW"/>
</dbReference>
<proteinExistence type="predicted"/>
<dbReference type="InterPro" id="IPR000683">
    <property type="entry name" value="Gfo/Idh/MocA-like_OxRdtase_N"/>
</dbReference>
<dbReference type="SUPFAM" id="SSF55347">
    <property type="entry name" value="Glyceraldehyde-3-phosphate dehydrogenase-like, C-terminal domain"/>
    <property type="match status" value="1"/>
</dbReference>
<dbReference type="Gene3D" id="3.40.50.720">
    <property type="entry name" value="NAD(P)-binding Rossmann-like Domain"/>
    <property type="match status" value="1"/>
</dbReference>
<sequence length="328" mass="35124">MGLIGCGSMARAHIRQLLDVPEAEIVALTDCDPAQIERTRSAFPRLSDLNVYEDYREMLAAEDLDAVEINTPHAQHFDQVVKSLDVGLHVLCEKPLATTSADALTLINKLAVSGKVGAIGYQRHATPVYQFIRNKIRSGEFGKVTYMSALLCQDWKRLTSGTWRQDPALSGGGQLGDSGSHIVDVLLWVSGLAPQVVTSVQDSRGTPVDIDSAVTVKFEGGAIGVLSIVGDFPMWHEDLTIACEKGGFLLRGGKLLVVSADGTKMIADHIPGGTNPDANFIQAILGREEVLAPFSCGYDVMLLTEAAWKSASEGGAPVSVAELNRPLN</sequence>
<dbReference type="KEGG" id="npy:NPRO_10870"/>
<dbReference type="Pfam" id="PF22725">
    <property type="entry name" value="GFO_IDH_MocA_C3"/>
    <property type="match status" value="1"/>
</dbReference>
<dbReference type="Gene3D" id="3.30.360.10">
    <property type="entry name" value="Dihydrodipicolinate Reductase, domain 2"/>
    <property type="match status" value="1"/>
</dbReference>
<accession>A0A809RUM4</accession>
<dbReference type="PANTHER" id="PTHR43818">
    <property type="entry name" value="BCDNA.GH03377"/>
    <property type="match status" value="1"/>
</dbReference>
<dbReference type="SUPFAM" id="SSF51735">
    <property type="entry name" value="NAD(P)-binding Rossmann-fold domains"/>
    <property type="match status" value="1"/>
</dbReference>
<dbReference type="AlphaFoldDB" id="A0A809RUM4"/>
<evidence type="ECO:0000259" key="3">
    <source>
        <dbReference type="Pfam" id="PF22725"/>
    </source>
</evidence>
<feature type="domain" description="Gfo/Idh/MocA-like oxidoreductase N-terminal" evidence="2">
    <location>
        <begin position="2"/>
        <end position="117"/>
    </location>
</feature>